<evidence type="ECO:0000313" key="4">
    <source>
        <dbReference type="Proteomes" id="UP000294685"/>
    </source>
</evidence>
<evidence type="ECO:0000256" key="1">
    <source>
        <dbReference type="SAM" id="SignalP"/>
    </source>
</evidence>
<organism evidence="3 4">
    <name type="scientific">Flavobacterium ranwuense</name>
    <dbReference type="NCBI Taxonomy" id="2541725"/>
    <lineage>
        <taxon>Bacteria</taxon>
        <taxon>Pseudomonadati</taxon>
        <taxon>Bacteroidota</taxon>
        <taxon>Flavobacteriia</taxon>
        <taxon>Flavobacteriales</taxon>
        <taxon>Flavobacteriaceae</taxon>
        <taxon>Flavobacterium</taxon>
    </lineage>
</organism>
<evidence type="ECO:0000259" key="2">
    <source>
        <dbReference type="Pfam" id="PF00561"/>
    </source>
</evidence>
<dbReference type="InterPro" id="IPR029058">
    <property type="entry name" value="AB_hydrolase_fold"/>
</dbReference>
<protein>
    <submittedName>
        <fullName evidence="3">Alpha/beta hydrolase</fullName>
    </submittedName>
</protein>
<proteinExistence type="predicted"/>
<dbReference type="Gene3D" id="3.40.50.1820">
    <property type="entry name" value="alpha/beta hydrolase"/>
    <property type="match status" value="1"/>
</dbReference>
<feature type="signal peptide" evidence="1">
    <location>
        <begin position="1"/>
        <end position="20"/>
    </location>
</feature>
<accession>A0ABY2DYF5</accession>
<gene>
    <name evidence="3" type="ORF">E0I61_02665</name>
</gene>
<dbReference type="InterPro" id="IPR000073">
    <property type="entry name" value="AB_hydrolase_1"/>
</dbReference>
<feature type="chain" id="PRO_5046131676" evidence="1">
    <location>
        <begin position="21"/>
        <end position="258"/>
    </location>
</feature>
<dbReference type="PROSITE" id="PS51257">
    <property type="entry name" value="PROKAR_LIPOPROTEIN"/>
    <property type="match status" value="1"/>
</dbReference>
<reference evidence="3 4" key="1">
    <citation type="submission" date="2019-03" db="EMBL/GenBank/DDBJ databases">
        <title>Novel species of Flavobacterium.</title>
        <authorList>
            <person name="Liu Q."/>
            <person name="Xin Y.-H."/>
        </authorList>
    </citation>
    <scope>NUCLEOTIDE SEQUENCE [LARGE SCALE GENOMIC DNA]</scope>
    <source>
        <strain evidence="3 4">LB2P22</strain>
    </source>
</reference>
<evidence type="ECO:0000313" key="3">
    <source>
        <dbReference type="EMBL" id="TDE31621.1"/>
    </source>
</evidence>
<name>A0ABY2DYF5_9FLAO</name>
<comment type="caution">
    <text evidence="3">The sequence shown here is derived from an EMBL/GenBank/DDBJ whole genome shotgun (WGS) entry which is preliminary data.</text>
</comment>
<dbReference type="SUPFAM" id="SSF53474">
    <property type="entry name" value="alpha/beta-Hydrolases"/>
    <property type="match status" value="1"/>
</dbReference>
<sequence length="258" mass="29537">MKIYLQILFCFLLLSCTSNKNTTNTKVNNQEFEIKLDSASWLDSSRNRLIPVTFYSPIVNDKIRNQQLVIVSHGYGENKPGANKSYSYLTNKLASKGYFVVSIQHELPTDDLLPLTGIPQVARRPNWERGAENILFVLNELKKTKTELDFKHVNLIGHSNGGDMTVLFAHKYPNLVDKVISLDNRRMELPRTSHPKIYSLRSSDQPADEGVLPTVADQDKFGIKIIKLPNTIHNDMNDRGNERQKREINTYIMDFLSE</sequence>
<keyword evidence="3" id="KW-0378">Hydrolase</keyword>
<dbReference type="EMBL" id="SMLH01000001">
    <property type="protein sequence ID" value="TDE31621.1"/>
    <property type="molecule type" value="Genomic_DNA"/>
</dbReference>
<dbReference type="GO" id="GO:0016787">
    <property type="term" value="F:hydrolase activity"/>
    <property type="evidence" value="ECO:0007669"/>
    <property type="project" value="UniProtKB-KW"/>
</dbReference>
<feature type="domain" description="AB hydrolase-1" evidence="2">
    <location>
        <begin position="123"/>
        <end position="184"/>
    </location>
</feature>
<dbReference type="Pfam" id="PF00561">
    <property type="entry name" value="Abhydrolase_1"/>
    <property type="match status" value="1"/>
</dbReference>
<keyword evidence="1" id="KW-0732">Signal</keyword>
<dbReference type="Proteomes" id="UP000294685">
    <property type="component" value="Unassembled WGS sequence"/>
</dbReference>
<dbReference type="RefSeq" id="WP_131991605.1">
    <property type="nucleotide sequence ID" value="NZ_SMLH01000001.1"/>
</dbReference>
<keyword evidence="4" id="KW-1185">Reference proteome</keyword>